<sequence>MNVGFQSGVATSVGARMVLQRFTGLACQTGGVPPFAQTGFLLMVRPTNNEDPTFGAAVIDEESVRALRAVQRMTVDTAPSGSTLAGGTEAAAGLGIGRDALEGAGRTASAETAAIEDSDYGKRNALAACRVWVGC</sequence>
<evidence type="ECO:0000313" key="2">
    <source>
        <dbReference type="Proteomes" id="UP001201985"/>
    </source>
</evidence>
<gene>
    <name evidence="1" type="ORF">MON41_21585</name>
</gene>
<dbReference type="EMBL" id="JALBUU010000106">
    <property type="protein sequence ID" value="MCI0756251.1"/>
    <property type="molecule type" value="Genomic_DNA"/>
</dbReference>
<reference evidence="1 2" key="1">
    <citation type="submission" date="2022-03" db="EMBL/GenBank/DDBJ databases">
        <title>Complete genome analysis of Roseomonas KG 17.1 : a prolific producer of plant growth promoters.</title>
        <authorList>
            <person name="Saadouli I."/>
            <person name="Najjari A."/>
            <person name="Mosbah A."/>
            <person name="Ouzari H.I."/>
        </authorList>
    </citation>
    <scope>NUCLEOTIDE SEQUENCE [LARGE SCALE GENOMIC DNA]</scope>
    <source>
        <strain evidence="1 2">KG17-1</strain>
    </source>
</reference>
<evidence type="ECO:0000313" key="1">
    <source>
        <dbReference type="EMBL" id="MCI0756251.1"/>
    </source>
</evidence>
<proteinExistence type="predicted"/>
<accession>A0ABS9WAI7</accession>
<keyword evidence="2" id="KW-1185">Reference proteome</keyword>
<dbReference type="RefSeq" id="WP_241793839.1">
    <property type="nucleotide sequence ID" value="NZ_JALBUU010000106.1"/>
</dbReference>
<protein>
    <submittedName>
        <fullName evidence="1">Uncharacterized protein</fullName>
    </submittedName>
</protein>
<organism evidence="1 2">
    <name type="scientific">Teichococcus vastitatis</name>
    <dbReference type="NCBI Taxonomy" id="2307076"/>
    <lineage>
        <taxon>Bacteria</taxon>
        <taxon>Pseudomonadati</taxon>
        <taxon>Pseudomonadota</taxon>
        <taxon>Alphaproteobacteria</taxon>
        <taxon>Acetobacterales</taxon>
        <taxon>Roseomonadaceae</taxon>
        <taxon>Roseomonas</taxon>
    </lineage>
</organism>
<dbReference type="Proteomes" id="UP001201985">
    <property type="component" value="Unassembled WGS sequence"/>
</dbReference>
<comment type="caution">
    <text evidence="1">The sequence shown here is derived from an EMBL/GenBank/DDBJ whole genome shotgun (WGS) entry which is preliminary data.</text>
</comment>
<name>A0ABS9WAI7_9PROT</name>